<organism evidence="1 2">
    <name type="scientific">Pelagihabitans pacificus</name>
    <dbReference type="NCBI Taxonomy" id="2696054"/>
    <lineage>
        <taxon>Bacteria</taxon>
        <taxon>Pseudomonadati</taxon>
        <taxon>Bacteroidota</taxon>
        <taxon>Flavobacteriia</taxon>
        <taxon>Flavobacteriales</taxon>
        <taxon>Flavobacteriaceae</taxon>
        <taxon>Pelagihabitans</taxon>
    </lineage>
</organism>
<gene>
    <name evidence="1" type="ORF">FK220_015225</name>
</gene>
<dbReference type="RefSeq" id="WP_166204939.1">
    <property type="nucleotide sequence ID" value="NZ_VIKU02000004.1"/>
</dbReference>
<accession>A0A967EBX4</accession>
<comment type="caution">
    <text evidence="1">The sequence shown here is derived from an EMBL/GenBank/DDBJ whole genome shotgun (WGS) entry which is preliminary data.</text>
</comment>
<dbReference type="AlphaFoldDB" id="A0A967EBX4"/>
<dbReference type="EMBL" id="VIKU02000004">
    <property type="protein sequence ID" value="NHF60706.1"/>
    <property type="molecule type" value="Genomic_DNA"/>
</dbReference>
<name>A0A967EBX4_9FLAO</name>
<evidence type="ECO:0000313" key="2">
    <source>
        <dbReference type="Proteomes" id="UP000707206"/>
    </source>
</evidence>
<proteinExistence type="predicted"/>
<evidence type="ECO:0000313" key="1">
    <source>
        <dbReference type="EMBL" id="NHF60706.1"/>
    </source>
</evidence>
<dbReference type="Proteomes" id="UP000707206">
    <property type="component" value="Unassembled WGS sequence"/>
</dbReference>
<reference evidence="1" key="1">
    <citation type="submission" date="2019-07" db="EMBL/GenBank/DDBJ databases">
        <authorList>
            <person name="De-Chao Zhang Q."/>
        </authorList>
    </citation>
    <scope>NUCLEOTIDE SEQUENCE</scope>
    <source>
        <strain evidence="1">TP-CH-4</strain>
    </source>
</reference>
<sequence length="52" mass="5939">MRNVANQRPVLFGGVAQTIDHFFEVFELLREQVSGFDTEGNGLLFVYLQSFT</sequence>
<reference evidence="1" key="2">
    <citation type="submission" date="2020-03" db="EMBL/GenBank/DDBJ databases">
        <title>Flavobacteriaceae bacterium strain TP-CH-4, a member of the family Flavobacteriaceae isolated from a deep-sea seamount.</title>
        <authorList>
            <person name="Zhang D.-C."/>
        </authorList>
    </citation>
    <scope>NUCLEOTIDE SEQUENCE</scope>
    <source>
        <strain evidence="1">TP-CH-4</strain>
    </source>
</reference>
<protein>
    <submittedName>
        <fullName evidence="1">Uncharacterized protein</fullName>
    </submittedName>
</protein>
<keyword evidence="2" id="KW-1185">Reference proteome</keyword>